<reference evidence="3 4" key="1">
    <citation type="journal article" date="2009" name="Int. J. Syst. Evol. Microbiol.">
        <title>Paenibacillus contaminans sp. nov., isolated from a contaminated laboratory plate.</title>
        <authorList>
            <person name="Chou J.H."/>
            <person name="Lee J.H."/>
            <person name="Lin M.C."/>
            <person name="Chang P.S."/>
            <person name="Arun A.B."/>
            <person name="Young C.C."/>
            <person name="Chen W.M."/>
        </authorList>
    </citation>
    <scope>NUCLEOTIDE SEQUENCE [LARGE SCALE GENOMIC DNA]</scope>
    <source>
        <strain evidence="3 4">CKOBP-6</strain>
    </source>
</reference>
<dbReference type="GO" id="GO:0016020">
    <property type="term" value="C:membrane"/>
    <property type="evidence" value="ECO:0007669"/>
    <property type="project" value="InterPro"/>
</dbReference>
<keyword evidence="1" id="KW-1133">Transmembrane helix</keyword>
<dbReference type="EMBL" id="QMFB01000014">
    <property type="protein sequence ID" value="RAV18902.1"/>
    <property type="molecule type" value="Genomic_DNA"/>
</dbReference>
<dbReference type="PANTHER" id="PTHR34220">
    <property type="entry name" value="SENSOR HISTIDINE KINASE YPDA"/>
    <property type="match status" value="1"/>
</dbReference>
<feature type="transmembrane region" description="Helical" evidence="1">
    <location>
        <begin position="274"/>
        <end position="296"/>
    </location>
</feature>
<proteinExistence type="predicted"/>
<organism evidence="3 4">
    <name type="scientific">Paenibacillus contaminans</name>
    <dbReference type="NCBI Taxonomy" id="450362"/>
    <lineage>
        <taxon>Bacteria</taxon>
        <taxon>Bacillati</taxon>
        <taxon>Bacillota</taxon>
        <taxon>Bacilli</taxon>
        <taxon>Bacillales</taxon>
        <taxon>Paenibacillaceae</taxon>
        <taxon>Paenibacillus</taxon>
    </lineage>
</organism>
<feature type="transmembrane region" description="Helical" evidence="1">
    <location>
        <begin position="21"/>
        <end position="43"/>
    </location>
</feature>
<dbReference type="InterPro" id="IPR003594">
    <property type="entry name" value="HATPase_dom"/>
</dbReference>
<keyword evidence="1" id="KW-0472">Membrane</keyword>
<dbReference type="RefSeq" id="WP_113033109.1">
    <property type="nucleotide sequence ID" value="NZ_QMFB01000014.1"/>
</dbReference>
<dbReference type="InterPro" id="IPR010559">
    <property type="entry name" value="Sig_transdc_His_kin_internal"/>
</dbReference>
<dbReference type="Pfam" id="PF06580">
    <property type="entry name" value="His_kinase"/>
    <property type="match status" value="1"/>
</dbReference>
<dbReference type="OrthoDB" id="2517332at2"/>
<keyword evidence="1" id="KW-0812">Transmembrane</keyword>
<evidence type="ECO:0000256" key="1">
    <source>
        <dbReference type="SAM" id="Phobius"/>
    </source>
</evidence>
<dbReference type="PANTHER" id="PTHR34220:SF7">
    <property type="entry name" value="SENSOR HISTIDINE KINASE YPDA"/>
    <property type="match status" value="1"/>
</dbReference>
<evidence type="ECO:0000259" key="2">
    <source>
        <dbReference type="SMART" id="SM00387"/>
    </source>
</evidence>
<gene>
    <name evidence="3" type="ORF">DQG23_22360</name>
</gene>
<sequence length="576" mass="66238">MFKKKSRTRDNRNLEYTVYRNTILISCIPFLLVALASFAYVSVKAFHDQKRNLIDSVYKSSQLINSELDMYLIKSDVLLQNRYLPGAIQKEYAGDIEKMMELYSNLEILIAEPFGAKYRGFFTIYPFNDSLFEGSYIERYDRIQDLLESLSFSPKDESGILWLDTLQQRKYLNDSDYIKFYRYIKDFDKPIGVLEANIPFDSIKKIMDNTALSKGAALIYKDGKGQVNHGTGTDLFKQDASATMTRKYISVTETLVNSHTITAAIPYLSVLMPVVRLLLITLIGLILIVLAMLYISKYSARTALFRLKKFIDSIRFDDTLLLNQHLIPESVGGEVAVIEKRFKELISRINELYQEVTTEKIEKNKFEIELLQARINPHLLYNSLSAIKWNAQRNHDKRTVELIDNMTRYYRISLNKGNNIITISEEIDMIVHYVKINDFAYSRTYTVEFDIEDHIRKMYTFKHLLQPIVENSLLHGLNGREQGGVITISGKIVEGDILLTVTDNGAGMSEEKVNRIFNLESTSILAGYGMKNLIKRINMYYGEDYGIRIHSVPGAGTEVAIRIKAIERKEELSNIS</sequence>
<evidence type="ECO:0000313" key="3">
    <source>
        <dbReference type="EMBL" id="RAV18902.1"/>
    </source>
</evidence>
<dbReference type="InterPro" id="IPR036890">
    <property type="entry name" value="HATPase_C_sf"/>
</dbReference>
<evidence type="ECO:0000313" key="4">
    <source>
        <dbReference type="Proteomes" id="UP000250369"/>
    </source>
</evidence>
<dbReference type="GO" id="GO:0000155">
    <property type="term" value="F:phosphorelay sensor kinase activity"/>
    <property type="evidence" value="ECO:0007669"/>
    <property type="project" value="InterPro"/>
</dbReference>
<feature type="domain" description="Histidine kinase/HSP90-like ATPase" evidence="2">
    <location>
        <begin position="456"/>
        <end position="567"/>
    </location>
</feature>
<dbReference type="AlphaFoldDB" id="A0A329MGT7"/>
<dbReference type="Gene3D" id="3.30.565.10">
    <property type="entry name" value="Histidine kinase-like ATPase, C-terminal domain"/>
    <property type="match status" value="1"/>
</dbReference>
<protein>
    <recommendedName>
        <fullName evidence="2">Histidine kinase/HSP90-like ATPase domain-containing protein</fullName>
    </recommendedName>
</protein>
<dbReference type="Proteomes" id="UP000250369">
    <property type="component" value="Unassembled WGS sequence"/>
</dbReference>
<keyword evidence="4" id="KW-1185">Reference proteome</keyword>
<name>A0A329MGT7_9BACL</name>
<comment type="caution">
    <text evidence="3">The sequence shown here is derived from an EMBL/GenBank/DDBJ whole genome shotgun (WGS) entry which is preliminary data.</text>
</comment>
<dbReference type="Pfam" id="PF02518">
    <property type="entry name" value="HATPase_c"/>
    <property type="match status" value="1"/>
</dbReference>
<dbReference type="InterPro" id="IPR050640">
    <property type="entry name" value="Bact_2-comp_sensor_kinase"/>
</dbReference>
<dbReference type="SUPFAM" id="SSF55874">
    <property type="entry name" value="ATPase domain of HSP90 chaperone/DNA topoisomerase II/histidine kinase"/>
    <property type="match status" value="1"/>
</dbReference>
<accession>A0A329MGT7</accession>
<dbReference type="SMART" id="SM00387">
    <property type="entry name" value="HATPase_c"/>
    <property type="match status" value="1"/>
</dbReference>